<dbReference type="PANTHER" id="PTHR42703:SF1">
    <property type="entry name" value="NA(+)_H(+) ANTIPORTER SUBUNIT D1"/>
    <property type="match status" value="1"/>
</dbReference>
<sequence>MPSLLSQNLPALQVVLPLIAAPLCLFLRPPKLAWLFALAVSGAAFAIAVALVGAVAANGAFNYEMGGWAAPWGIEYVIDPLDSFMLCLVTGIATLVLIYAGPSVEAEIPRGQIPVFYVLFLLCLTGLLGMVATGDVFNLFVFLEISSLSTYALVAMGRDPRALTAAYRYLILGSLGATFYVIGIGLLYMMTGTLNMEDLARRIPEVGETRTISVAIAFLAVGLALKLALFPLHKWLPGAYTHAPSVVTAFLAATATKVAIYVLVRIFFTVLGPIDAFQTLPAAMSETQVVSILAILAMLSGSAVAIFQYNLKRLFAYSSIAQVGYMILGISMASITGMTGGLVHMINHAMIKGAVFMALGAVILRIGACDIRRLDGLGYRMPVTMAAFVIAALSLIGVPGTSGFISKLYLVKGAMEAQNWVMVTAVLVSSLLAVIYIWRVLEVAYFRAAPADAPKVREAPLVMLAPLWILALANIYFGLETTYSVGLTEAAADFILNYVPGEGPTWEHPLFDDGHGYGADHGPGHGGGHVPEAEQGAHAPGVDL</sequence>
<feature type="transmembrane region" description="Helical" evidence="9">
    <location>
        <begin position="34"/>
        <end position="61"/>
    </location>
</feature>
<dbReference type="InterPro" id="IPR001750">
    <property type="entry name" value="ND/Mrp_TM"/>
</dbReference>
<evidence type="ECO:0000256" key="9">
    <source>
        <dbReference type="SAM" id="Phobius"/>
    </source>
</evidence>
<feature type="transmembrane region" description="Helical" evidence="9">
    <location>
        <begin position="211"/>
        <end position="232"/>
    </location>
</feature>
<feature type="transmembrane region" description="Helical" evidence="9">
    <location>
        <begin position="81"/>
        <end position="101"/>
    </location>
</feature>
<keyword evidence="4 7" id="KW-0812">Transmembrane</keyword>
<reference evidence="11 12" key="1">
    <citation type="submission" date="2016-10" db="EMBL/GenBank/DDBJ databases">
        <authorList>
            <person name="de Groot N.N."/>
        </authorList>
    </citation>
    <scope>NUCLEOTIDE SEQUENCE [LARGE SCALE GENOMIC DNA]</scope>
    <source>
        <strain evidence="11 12">ATCC 700224</strain>
    </source>
</reference>
<feature type="transmembrane region" description="Helical" evidence="9">
    <location>
        <begin position="244"/>
        <end position="268"/>
    </location>
</feature>
<evidence type="ECO:0000313" key="11">
    <source>
        <dbReference type="EMBL" id="SDE08203.1"/>
    </source>
</evidence>
<evidence type="ECO:0000256" key="8">
    <source>
        <dbReference type="SAM" id="MobiDB-lite"/>
    </source>
</evidence>
<dbReference type="InterPro" id="IPR050586">
    <property type="entry name" value="CPA3_Na-H_Antiporter_D"/>
</dbReference>
<feature type="transmembrane region" description="Helical" evidence="9">
    <location>
        <begin position="459"/>
        <end position="479"/>
    </location>
</feature>
<dbReference type="PANTHER" id="PTHR42703">
    <property type="entry name" value="NADH DEHYDROGENASE"/>
    <property type="match status" value="1"/>
</dbReference>
<comment type="similarity">
    <text evidence="2">Belongs to the CPA3 antiporters (TC 2.A.63) subunit D family.</text>
</comment>
<dbReference type="GO" id="GO:0005886">
    <property type="term" value="C:plasma membrane"/>
    <property type="evidence" value="ECO:0007669"/>
    <property type="project" value="UniProtKB-SubCell"/>
</dbReference>
<evidence type="ECO:0000313" key="12">
    <source>
        <dbReference type="Proteomes" id="UP000199412"/>
    </source>
</evidence>
<feature type="region of interest" description="Disordered" evidence="8">
    <location>
        <begin position="517"/>
        <end position="544"/>
    </location>
</feature>
<dbReference type="RefSeq" id="WP_092783592.1">
    <property type="nucleotide sequence ID" value="NZ_FNAP01000003.1"/>
</dbReference>
<feature type="compositionally biased region" description="Gly residues" evidence="8">
    <location>
        <begin position="517"/>
        <end position="529"/>
    </location>
</feature>
<dbReference type="AlphaFoldDB" id="A0A1G7A0P9"/>
<evidence type="ECO:0000256" key="5">
    <source>
        <dbReference type="ARBA" id="ARBA00022989"/>
    </source>
</evidence>
<feature type="transmembrane region" description="Helical" evidence="9">
    <location>
        <begin position="6"/>
        <end position="27"/>
    </location>
</feature>
<feature type="transmembrane region" description="Helical" evidence="9">
    <location>
        <begin position="379"/>
        <end position="400"/>
    </location>
</feature>
<comment type="subcellular location">
    <subcellularLocation>
        <location evidence="1">Cell membrane</location>
        <topology evidence="1">Multi-pass membrane protein</topology>
    </subcellularLocation>
    <subcellularLocation>
        <location evidence="7">Membrane</location>
        <topology evidence="7">Multi-pass membrane protein</topology>
    </subcellularLocation>
</comment>
<feature type="transmembrane region" description="Helical" evidence="9">
    <location>
        <begin position="323"/>
        <end position="343"/>
    </location>
</feature>
<keyword evidence="12" id="KW-1185">Reference proteome</keyword>
<dbReference type="PRINTS" id="PR01434">
    <property type="entry name" value="NADHDHGNASE5"/>
</dbReference>
<feature type="transmembrane region" description="Helical" evidence="9">
    <location>
        <begin position="169"/>
        <end position="191"/>
    </location>
</feature>
<gene>
    <name evidence="11" type="ORF">SAMN05421720_103117</name>
</gene>
<keyword evidence="5 9" id="KW-1133">Transmembrane helix</keyword>
<evidence type="ECO:0000256" key="2">
    <source>
        <dbReference type="ARBA" id="ARBA00005346"/>
    </source>
</evidence>
<evidence type="ECO:0000256" key="4">
    <source>
        <dbReference type="ARBA" id="ARBA00022692"/>
    </source>
</evidence>
<feature type="domain" description="NADH:quinone oxidoreductase/Mrp antiporter transmembrane" evidence="10">
    <location>
        <begin position="134"/>
        <end position="432"/>
    </location>
</feature>
<organism evidence="11 12">
    <name type="scientific">Rhodospira trueperi</name>
    <dbReference type="NCBI Taxonomy" id="69960"/>
    <lineage>
        <taxon>Bacteria</taxon>
        <taxon>Pseudomonadati</taxon>
        <taxon>Pseudomonadota</taxon>
        <taxon>Alphaproteobacteria</taxon>
        <taxon>Rhodospirillales</taxon>
        <taxon>Rhodospirillaceae</taxon>
        <taxon>Rhodospira</taxon>
    </lineage>
</organism>
<keyword evidence="3" id="KW-1003">Cell membrane</keyword>
<accession>A0A1G7A0P9</accession>
<dbReference type="STRING" id="69960.SAMN05421720_103117"/>
<dbReference type="OrthoDB" id="9768329at2"/>
<feature type="transmembrane region" description="Helical" evidence="9">
    <location>
        <begin position="113"/>
        <end position="133"/>
    </location>
</feature>
<name>A0A1G7A0P9_9PROT</name>
<evidence type="ECO:0000256" key="6">
    <source>
        <dbReference type="ARBA" id="ARBA00023136"/>
    </source>
</evidence>
<dbReference type="EMBL" id="FNAP01000003">
    <property type="protein sequence ID" value="SDE08203.1"/>
    <property type="molecule type" value="Genomic_DNA"/>
</dbReference>
<feature type="transmembrane region" description="Helical" evidence="9">
    <location>
        <begin position="288"/>
        <end position="311"/>
    </location>
</feature>
<evidence type="ECO:0000256" key="3">
    <source>
        <dbReference type="ARBA" id="ARBA00022475"/>
    </source>
</evidence>
<keyword evidence="6 9" id="KW-0472">Membrane</keyword>
<protein>
    <submittedName>
        <fullName evidence="11">Multicomponent Na+:H+ antiporter subunit D</fullName>
    </submittedName>
</protein>
<evidence type="ECO:0000256" key="1">
    <source>
        <dbReference type="ARBA" id="ARBA00004651"/>
    </source>
</evidence>
<dbReference type="Pfam" id="PF00361">
    <property type="entry name" value="Proton_antipo_M"/>
    <property type="match status" value="1"/>
</dbReference>
<proteinExistence type="inferred from homology"/>
<feature type="transmembrane region" description="Helical" evidence="9">
    <location>
        <begin position="420"/>
        <end position="438"/>
    </location>
</feature>
<dbReference type="Proteomes" id="UP000199412">
    <property type="component" value="Unassembled WGS sequence"/>
</dbReference>
<feature type="transmembrane region" description="Helical" evidence="9">
    <location>
        <begin position="349"/>
        <end position="367"/>
    </location>
</feature>
<evidence type="ECO:0000256" key="7">
    <source>
        <dbReference type="RuleBase" id="RU000320"/>
    </source>
</evidence>
<evidence type="ECO:0000259" key="10">
    <source>
        <dbReference type="Pfam" id="PF00361"/>
    </source>
</evidence>